<keyword evidence="1" id="KW-0472">Membrane</keyword>
<feature type="transmembrane region" description="Helical" evidence="1">
    <location>
        <begin position="20"/>
        <end position="40"/>
    </location>
</feature>
<name>A0A3S3SQR7_METS7</name>
<sequence length="47" mass="5601">MVQTLCKIKIEENRIMPSAIPNYLTLSVDFILVLFFIQYLKIIVHKY</sequence>
<evidence type="ECO:0000256" key="1">
    <source>
        <dbReference type="SAM" id="Phobius"/>
    </source>
</evidence>
<comment type="caution">
    <text evidence="2">The sequence shown here is derived from an EMBL/GenBank/DDBJ whole genome shotgun (WGS) entry which is preliminary data.</text>
</comment>
<reference evidence="2 3" key="1">
    <citation type="submission" date="2018-12" db="EMBL/GenBank/DDBJ databases">
        <title>The complete genome of the methanogenic archaea of the candidate phylum Verstraetearchaeota, obtained from the metagenome of underground thermal water.</title>
        <authorList>
            <person name="Kadnikov V.V."/>
            <person name="Mardanov A.V."/>
            <person name="Beletsky A.V."/>
            <person name="Karnachuk O.V."/>
            <person name="Ravin N.V."/>
        </authorList>
    </citation>
    <scope>NUCLEOTIDE SEQUENCE [LARGE SCALE GENOMIC DNA]</scope>
    <source>
        <strain evidence="2">Ch88</strain>
    </source>
</reference>
<accession>A0A3S3SQR7</accession>
<dbReference type="Proteomes" id="UP000288215">
    <property type="component" value="Unassembled WGS sequence"/>
</dbReference>
<evidence type="ECO:0000313" key="2">
    <source>
        <dbReference type="EMBL" id="RWX72711.1"/>
    </source>
</evidence>
<evidence type="ECO:0000313" key="3">
    <source>
        <dbReference type="Proteomes" id="UP000288215"/>
    </source>
</evidence>
<keyword evidence="1" id="KW-0812">Transmembrane</keyword>
<proteinExistence type="predicted"/>
<dbReference type="EMBL" id="RXGA01000004">
    <property type="protein sequence ID" value="RWX72711.1"/>
    <property type="molecule type" value="Genomic_DNA"/>
</dbReference>
<gene>
    <name evidence="2" type="ORF">Metus_1570</name>
</gene>
<protein>
    <submittedName>
        <fullName evidence="2">Uncharacterized protein</fullName>
    </submittedName>
</protein>
<organism evidence="2 3">
    <name type="scientific">Methanosuratincola subterraneus</name>
    <dbReference type="NCBI Taxonomy" id="2593994"/>
    <lineage>
        <taxon>Archaea</taxon>
        <taxon>Thermoproteota</taxon>
        <taxon>Methanosuratincolia</taxon>
        <taxon>Candidatus Methanomethylicales</taxon>
        <taxon>Candidatus Methanomethylicaceae</taxon>
        <taxon>Candidatus Methanosuratincola (ex Vanwonterghem et al. 2016)</taxon>
    </lineage>
</organism>
<dbReference type="AlphaFoldDB" id="A0A3S3SQR7"/>
<keyword evidence="1" id="KW-1133">Transmembrane helix</keyword>